<sequence length="182" mass="20917">MAEKYKCERKAHLKYQIKLLREKVEKIPETPNEIYGNPAFSDFRIQAGDETFYVTKYQLALKSKVFNRMFVSGMKEVDEGVVQIDDDPEAVGAMLKFLYLGKRVKGVEMAKNVVQLADRYEMTELKDQCELELLDNLTVAGSQDAFIFASQFQLSHLFLMATALLYYNFKGFGNDKLEGRLP</sequence>
<dbReference type="InterPro" id="IPR000210">
    <property type="entry name" value="BTB/POZ_dom"/>
</dbReference>
<dbReference type="Proteomes" id="UP000095284">
    <property type="component" value="Unplaced"/>
</dbReference>
<dbReference type="PROSITE" id="PS50097">
    <property type="entry name" value="BTB"/>
    <property type="match status" value="1"/>
</dbReference>
<protein>
    <submittedName>
        <fullName evidence="2">(pine wood nematode) hypothetical protein</fullName>
    </submittedName>
    <submittedName>
        <fullName evidence="6">BTB domain-containing protein</fullName>
    </submittedName>
</protein>
<dbReference type="OrthoDB" id="6359816at2759"/>
<dbReference type="Proteomes" id="UP000582659">
    <property type="component" value="Unassembled WGS sequence"/>
</dbReference>
<evidence type="ECO:0000313" key="2">
    <source>
        <dbReference type="EMBL" id="CAD5208064.1"/>
    </source>
</evidence>
<dbReference type="Gene3D" id="3.30.710.10">
    <property type="entry name" value="Potassium Channel Kv1.1, Chain A"/>
    <property type="match status" value="1"/>
</dbReference>
<dbReference type="WBParaSite" id="BXY_0675100.1">
    <property type="protein sequence ID" value="BXY_0675100.1"/>
    <property type="gene ID" value="BXY_0675100"/>
</dbReference>
<dbReference type="SMART" id="SM00225">
    <property type="entry name" value="BTB"/>
    <property type="match status" value="1"/>
</dbReference>
<feature type="domain" description="BTB" evidence="1">
    <location>
        <begin position="41"/>
        <end position="102"/>
    </location>
</feature>
<evidence type="ECO:0000313" key="5">
    <source>
        <dbReference type="Proteomes" id="UP000659654"/>
    </source>
</evidence>
<keyword evidence="5" id="KW-1185">Reference proteome</keyword>
<evidence type="ECO:0000313" key="3">
    <source>
        <dbReference type="EMBL" id="CAG9080079.1"/>
    </source>
</evidence>
<evidence type="ECO:0000313" key="4">
    <source>
        <dbReference type="Proteomes" id="UP000095284"/>
    </source>
</evidence>
<dbReference type="EMBL" id="CAJFCV020000001">
    <property type="protein sequence ID" value="CAG9080079.1"/>
    <property type="molecule type" value="Genomic_DNA"/>
</dbReference>
<dbReference type="eggNOG" id="KOG1987">
    <property type="taxonomic scope" value="Eukaryota"/>
</dbReference>
<dbReference type="InterPro" id="IPR011333">
    <property type="entry name" value="SKP1/BTB/POZ_sf"/>
</dbReference>
<dbReference type="Proteomes" id="UP000659654">
    <property type="component" value="Unassembled WGS sequence"/>
</dbReference>
<dbReference type="SUPFAM" id="SSF54695">
    <property type="entry name" value="POZ domain"/>
    <property type="match status" value="1"/>
</dbReference>
<name>A0A1I7S176_BURXY</name>
<evidence type="ECO:0000313" key="6">
    <source>
        <dbReference type="WBParaSite" id="BXY_0675100.1"/>
    </source>
</evidence>
<dbReference type="SMR" id="A0A1I7S176"/>
<gene>
    <name evidence="2" type="ORF">BXYJ_LOCUS300</name>
</gene>
<proteinExistence type="predicted"/>
<organism evidence="4 6">
    <name type="scientific">Bursaphelenchus xylophilus</name>
    <name type="common">Pinewood nematode worm</name>
    <name type="synonym">Aphelenchoides xylophilus</name>
    <dbReference type="NCBI Taxonomy" id="6326"/>
    <lineage>
        <taxon>Eukaryota</taxon>
        <taxon>Metazoa</taxon>
        <taxon>Ecdysozoa</taxon>
        <taxon>Nematoda</taxon>
        <taxon>Chromadorea</taxon>
        <taxon>Rhabditida</taxon>
        <taxon>Tylenchina</taxon>
        <taxon>Tylenchomorpha</taxon>
        <taxon>Aphelenchoidea</taxon>
        <taxon>Aphelenchoididae</taxon>
        <taxon>Bursaphelenchus</taxon>
    </lineage>
</organism>
<evidence type="ECO:0000259" key="1">
    <source>
        <dbReference type="PROSITE" id="PS50097"/>
    </source>
</evidence>
<accession>A0A1I7S176</accession>
<dbReference type="PANTHER" id="PTHR24413">
    <property type="entry name" value="SPECKLE-TYPE POZ PROTEIN"/>
    <property type="match status" value="1"/>
</dbReference>
<reference evidence="3" key="2">
    <citation type="submission" date="2020-08" db="EMBL/GenBank/DDBJ databases">
        <authorList>
            <person name="Kikuchi T."/>
        </authorList>
    </citation>
    <scope>NUCLEOTIDE SEQUENCE</scope>
    <source>
        <strain evidence="2">Ka4C1</strain>
    </source>
</reference>
<reference evidence="6" key="1">
    <citation type="submission" date="2016-11" db="UniProtKB">
        <authorList>
            <consortium name="WormBaseParasite"/>
        </authorList>
    </citation>
    <scope>IDENTIFICATION</scope>
</reference>
<dbReference type="AlphaFoldDB" id="A0A1I7S176"/>
<dbReference type="Pfam" id="PF00651">
    <property type="entry name" value="BTB"/>
    <property type="match status" value="1"/>
</dbReference>
<dbReference type="EMBL" id="CAJFDI010000001">
    <property type="protein sequence ID" value="CAD5208064.1"/>
    <property type="molecule type" value="Genomic_DNA"/>
</dbReference>